<proteinExistence type="inferred from homology"/>
<sequence>MLSFFKSESKSITIPDRPNPPSFDLMKEDVESAPDNDLMFRTRSRTDSESSDEYFDALSEFDVSGDDDMEAEQEHVYEQAIELLQLHQRLINAPQTLESELQTLKTIGQEVSEAVTDLRQMSHSFQSSSEESSSHDQKKKKVKK</sequence>
<dbReference type="HOGENOM" id="CLU_1798330_0_0_1"/>
<dbReference type="Proteomes" id="UP000005408">
    <property type="component" value="Unassembled WGS sequence"/>
</dbReference>
<accession>K1QBF6</accession>
<organism evidence="3">
    <name type="scientific">Magallana gigas</name>
    <name type="common">Pacific oyster</name>
    <name type="synonym">Crassostrea gigas</name>
    <dbReference type="NCBI Taxonomy" id="29159"/>
    <lineage>
        <taxon>Eukaryota</taxon>
        <taxon>Metazoa</taxon>
        <taxon>Spiralia</taxon>
        <taxon>Lophotrochozoa</taxon>
        <taxon>Mollusca</taxon>
        <taxon>Bivalvia</taxon>
        <taxon>Autobranchia</taxon>
        <taxon>Pteriomorphia</taxon>
        <taxon>Ostreida</taxon>
        <taxon>Ostreoidea</taxon>
        <taxon>Ostreidae</taxon>
        <taxon>Magallana</taxon>
    </lineage>
</organism>
<evidence type="ECO:0000313" key="5">
    <source>
        <dbReference type="EnsemblMetazoa" id="G25520.1:cds"/>
    </source>
</evidence>
<dbReference type="EMBL" id="JH817550">
    <property type="protein sequence ID" value="EKC38228.1"/>
    <property type="molecule type" value="Genomic_DNA"/>
</dbReference>
<dbReference type="AlphaFoldDB" id="K1QBF6"/>
<dbReference type="PANTHER" id="PTHR34766:SF1">
    <property type="entry name" value="UPF0449 PROTEIN C19ORF25"/>
    <property type="match status" value="1"/>
</dbReference>
<feature type="region of interest" description="Disordered" evidence="2">
    <location>
        <begin position="1"/>
        <end position="25"/>
    </location>
</feature>
<reference evidence="5" key="2">
    <citation type="submission" date="2022-08" db="UniProtKB">
        <authorList>
            <consortium name="EnsemblMetazoa"/>
        </authorList>
    </citation>
    <scope>IDENTIFICATION</scope>
    <source>
        <strain evidence="5">05x7-T-G4-1.051#20</strain>
    </source>
</reference>
<evidence type="ECO:0000313" key="3">
    <source>
        <dbReference type="EMBL" id="EKC34072.1"/>
    </source>
</evidence>
<comment type="similarity">
    <text evidence="1">Belongs to the UPF0449 family.</text>
</comment>
<evidence type="ECO:0000256" key="2">
    <source>
        <dbReference type="SAM" id="MobiDB-lite"/>
    </source>
</evidence>
<feature type="compositionally biased region" description="Low complexity" evidence="2">
    <location>
        <begin position="122"/>
        <end position="131"/>
    </location>
</feature>
<reference evidence="3" key="1">
    <citation type="journal article" date="2012" name="Nature">
        <title>The oyster genome reveals stress adaptation and complexity of shell formation.</title>
        <authorList>
            <person name="Zhang G."/>
            <person name="Fang X."/>
            <person name="Guo X."/>
            <person name="Li L."/>
            <person name="Luo R."/>
            <person name="Xu F."/>
            <person name="Yang P."/>
            <person name="Zhang L."/>
            <person name="Wang X."/>
            <person name="Qi H."/>
            <person name="Xiong Z."/>
            <person name="Que H."/>
            <person name="Xie Y."/>
            <person name="Holland P.W."/>
            <person name="Paps J."/>
            <person name="Zhu Y."/>
            <person name="Wu F."/>
            <person name="Chen Y."/>
            <person name="Wang J."/>
            <person name="Peng C."/>
            <person name="Meng J."/>
            <person name="Yang L."/>
            <person name="Liu J."/>
            <person name="Wen B."/>
            <person name="Zhang N."/>
            <person name="Huang Z."/>
            <person name="Zhu Q."/>
            <person name="Feng Y."/>
            <person name="Mount A."/>
            <person name="Hedgecock D."/>
            <person name="Xu Z."/>
            <person name="Liu Y."/>
            <person name="Domazet-Loso T."/>
            <person name="Du Y."/>
            <person name="Sun X."/>
            <person name="Zhang S."/>
            <person name="Liu B."/>
            <person name="Cheng P."/>
            <person name="Jiang X."/>
            <person name="Li J."/>
            <person name="Fan D."/>
            <person name="Wang W."/>
            <person name="Fu W."/>
            <person name="Wang T."/>
            <person name="Wang B."/>
            <person name="Zhang J."/>
            <person name="Peng Z."/>
            <person name="Li Y."/>
            <person name="Li N."/>
            <person name="Wang J."/>
            <person name="Chen M."/>
            <person name="He Y."/>
            <person name="Tan F."/>
            <person name="Song X."/>
            <person name="Zheng Q."/>
            <person name="Huang R."/>
            <person name="Yang H."/>
            <person name="Du X."/>
            <person name="Chen L."/>
            <person name="Yang M."/>
            <person name="Gaffney P.M."/>
            <person name="Wang S."/>
            <person name="Luo L."/>
            <person name="She Z."/>
            <person name="Ming Y."/>
            <person name="Huang W."/>
            <person name="Zhang S."/>
            <person name="Huang B."/>
            <person name="Zhang Y."/>
            <person name="Qu T."/>
            <person name="Ni P."/>
            <person name="Miao G."/>
            <person name="Wang J."/>
            <person name="Wang Q."/>
            <person name="Steinberg C.E."/>
            <person name="Wang H."/>
            <person name="Li N."/>
            <person name="Qian L."/>
            <person name="Zhang G."/>
            <person name="Li Y."/>
            <person name="Yang H."/>
            <person name="Liu X."/>
            <person name="Wang J."/>
            <person name="Yin Y."/>
            <person name="Wang J."/>
        </authorList>
    </citation>
    <scope>NUCLEOTIDE SEQUENCE [LARGE SCALE GENOMIC DNA]</scope>
    <source>
        <strain evidence="3">05x7-T-G4-1.051#20</strain>
    </source>
</reference>
<dbReference type="EnsemblMetazoa" id="G25520.2">
    <property type="protein sequence ID" value="G25520.2:cds"/>
    <property type="gene ID" value="G25520"/>
</dbReference>
<dbReference type="EMBL" id="JH818938">
    <property type="protein sequence ID" value="EKC34072.1"/>
    <property type="molecule type" value="Genomic_DNA"/>
</dbReference>
<dbReference type="EnsemblMetazoa" id="G25520.1">
    <property type="protein sequence ID" value="G25520.1:cds"/>
    <property type="gene ID" value="G25520"/>
</dbReference>
<gene>
    <name evidence="3" type="ORF">CGI_10014698</name>
    <name evidence="4" type="ORF">CGI_10025725</name>
</gene>
<dbReference type="InterPro" id="IPR028227">
    <property type="entry name" value="UPF0449"/>
</dbReference>
<protein>
    <submittedName>
        <fullName evidence="3">UPF0449 protein C19orf25-like protein</fullName>
    </submittedName>
</protein>
<dbReference type="Pfam" id="PF15136">
    <property type="entry name" value="UPF0449"/>
    <property type="match status" value="1"/>
</dbReference>
<evidence type="ECO:0000256" key="1">
    <source>
        <dbReference type="ARBA" id="ARBA00006137"/>
    </source>
</evidence>
<evidence type="ECO:0000313" key="4">
    <source>
        <dbReference type="EMBL" id="EKC38228.1"/>
    </source>
</evidence>
<name>K1QBF6_MAGGI</name>
<evidence type="ECO:0000313" key="6">
    <source>
        <dbReference type="Proteomes" id="UP000005408"/>
    </source>
</evidence>
<dbReference type="PANTHER" id="PTHR34766">
    <property type="entry name" value="UPF0449 PROTEIN C19ORF25"/>
    <property type="match status" value="1"/>
</dbReference>
<keyword evidence="6" id="KW-1185">Reference proteome</keyword>
<feature type="region of interest" description="Disordered" evidence="2">
    <location>
        <begin position="117"/>
        <end position="144"/>
    </location>
</feature>